<proteinExistence type="predicted"/>
<feature type="transmembrane region" description="Helical" evidence="5">
    <location>
        <begin position="513"/>
        <end position="530"/>
    </location>
</feature>
<comment type="caution">
    <text evidence="8">The sequence shown here is derived from an EMBL/GenBank/DDBJ whole genome shotgun (WGS) entry which is preliminary data.</text>
</comment>
<keyword evidence="3 5" id="KW-1133">Transmembrane helix</keyword>
<evidence type="ECO:0000259" key="6">
    <source>
        <dbReference type="Pfam" id="PF12805"/>
    </source>
</evidence>
<evidence type="ECO:0000256" key="2">
    <source>
        <dbReference type="ARBA" id="ARBA00022692"/>
    </source>
</evidence>
<feature type="transmembrane region" description="Helical" evidence="5">
    <location>
        <begin position="142"/>
        <end position="163"/>
    </location>
</feature>
<feature type="transmembrane region" description="Helical" evidence="5">
    <location>
        <begin position="37"/>
        <end position="59"/>
    </location>
</feature>
<feature type="transmembrane region" description="Helical" evidence="5">
    <location>
        <begin position="482"/>
        <end position="501"/>
    </location>
</feature>
<evidence type="ECO:0000256" key="3">
    <source>
        <dbReference type="ARBA" id="ARBA00022989"/>
    </source>
</evidence>
<gene>
    <name evidence="8" type="ORF">C4F40_07970</name>
</gene>
<evidence type="ECO:0000256" key="5">
    <source>
        <dbReference type="SAM" id="Phobius"/>
    </source>
</evidence>
<dbReference type="InterPro" id="IPR032692">
    <property type="entry name" value="YccS_N"/>
</dbReference>
<dbReference type="RefSeq" id="WP_196940489.1">
    <property type="nucleotide sequence ID" value="NZ_MU158691.1"/>
</dbReference>
<feature type="transmembrane region" description="Helical" evidence="5">
    <location>
        <begin position="414"/>
        <end position="433"/>
    </location>
</feature>
<organism evidence="8 9">
    <name type="scientific">Sphingobacterium pedocola</name>
    <dbReference type="NCBI Taxonomy" id="2082722"/>
    <lineage>
        <taxon>Bacteria</taxon>
        <taxon>Pseudomonadati</taxon>
        <taxon>Bacteroidota</taxon>
        <taxon>Sphingobacteriia</taxon>
        <taxon>Sphingobacteriales</taxon>
        <taxon>Sphingobacteriaceae</taxon>
        <taxon>Sphingobacterium</taxon>
    </lineage>
</organism>
<keyword evidence="2 5" id="KW-0812">Transmembrane</keyword>
<evidence type="ECO:0000313" key="9">
    <source>
        <dbReference type="Proteomes" id="UP000618319"/>
    </source>
</evidence>
<feature type="transmembrane region" description="Helical" evidence="5">
    <location>
        <begin position="118"/>
        <end position="136"/>
    </location>
</feature>
<keyword evidence="4 5" id="KW-0472">Membrane</keyword>
<protein>
    <submittedName>
        <fullName evidence="8">FUSC family protein</fullName>
    </submittedName>
</protein>
<evidence type="ECO:0000256" key="4">
    <source>
        <dbReference type="ARBA" id="ARBA00023136"/>
    </source>
</evidence>
<feature type="domain" description="Integral membrane bound transporter" evidence="7">
    <location>
        <begin position="413"/>
        <end position="525"/>
    </location>
</feature>
<feature type="domain" description="Integral membrane protein YccS N-terminal" evidence="6">
    <location>
        <begin position="77"/>
        <end position="338"/>
    </location>
</feature>
<dbReference type="Pfam" id="PF13515">
    <property type="entry name" value="FUSC_2"/>
    <property type="match status" value="1"/>
</dbReference>
<feature type="transmembrane region" description="Helical" evidence="5">
    <location>
        <begin position="388"/>
        <end position="408"/>
    </location>
</feature>
<feature type="transmembrane region" description="Helical" evidence="5">
    <location>
        <begin position="445"/>
        <end position="476"/>
    </location>
</feature>
<dbReference type="Proteomes" id="UP000618319">
    <property type="component" value="Unassembled WGS sequence"/>
</dbReference>
<reference evidence="8 9" key="1">
    <citation type="submission" date="2018-02" db="EMBL/GenBank/DDBJ databases">
        <title>Sphingobacterium KA21.</title>
        <authorList>
            <person name="Vasarhelyi B.M."/>
            <person name="Deshmukh S."/>
            <person name="Balint B."/>
            <person name="Kukolya J."/>
        </authorList>
    </citation>
    <scope>NUCLEOTIDE SEQUENCE [LARGE SCALE GENOMIC DNA]</scope>
    <source>
        <strain evidence="8 9">Ka21</strain>
    </source>
</reference>
<sequence>MWNFKALSRRIFHFISGENSGDALRNVLTSIVPSIVIFYWGHLDIAITVGVGALLSSLTDLPGNRKDKWKSALWCIPLFFISSVAAAYALSSPWLLLPLLVVAAFTCTMLSIFGARIGIIGTLMLILISFVIGLWPSDPVSFSLEITAGSIWYYLVSIVQVYISPYRSLRHALLDGFRSMSALLRAKALCYDEQIPIETAYRELGRLHILVSEQQEAIRFLLLREKKLMHAEDRKFWLNQTYGLIDLYELLTALDHDYESIRKTLGPINGLEDIQKIIGLIADAIETLAKNHRNYRSNSSSTDPAVNAALNRLITLRNQHVGETASILSAIIGNIQSILDFILQIRNGFHIDIKFHNVVKQHEYKHFISLPPKGWTAVKDQLTLRSTLFPFALRLAILFGLGGLVGLALPEYRYTYWILLTIAIVARPGFATTQKRNYQRIIGTLTGLLLGLLLSHIISDVSVLLIVAAICLYGFFLFNKPNYLISVLFITVAVVTALNIYDGNIDDILGSRIVFTLIGSLLAAIGYFFIPTQQTKDMLKLAESVVHNNGIYFQLVTAQLKAYNIDIYAVRLARKEAQLVLAAFSDAINQLQKEPGNKKKDWSNINKFHALAYRINSLIVGLAMHITPQNQSVPASIQLEDRSIVLDKLLTQLDQLSDSIQKSS</sequence>
<keyword evidence="9" id="KW-1185">Reference proteome</keyword>
<feature type="transmembrane region" description="Helical" evidence="5">
    <location>
        <begin position="71"/>
        <end position="89"/>
    </location>
</feature>
<accession>A0ABR9T5N6</accession>
<name>A0ABR9T5N6_9SPHI</name>
<evidence type="ECO:0000313" key="8">
    <source>
        <dbReference type="EMBL" id="MBE8720659.1"/>
    </source>
</evidence>
<evidence type="ECO:0000256" key="1">
    <source>
        <dbReference type="ARBA" id="ARBA00004141"/>
    </source>
</evidence>
<dbReference type="EMBL" id="PSKQ01000018">
    <property type="protein sequence ID" value="MBE8720659.1"/>
    <property type="molecule type" value="Genomic_DNA"/>
</dbReference>
<dbReference type="Pfam" id="PF12805">
    <property type="entry name" value="FUSC-like"/>
    <property type="match status" value="1"/>
</dbReference>
<evidence type="ECO:0000259" key="7">
    <source>
        <dbReference type="Pfam" id="PF13515"/>
    </source>
</evidence>
<dbReference type="InterPro" id="IPR049453">
    <property type="entry name" value="Memb_transporter_dom"/>
</dbReference>
<comment type="subcellular location">
    <subcellularLocation>
        <location evidence="1">Membrane</location>
        <topology evidence="1">Multi-pass membrane protein</topology>
    </subcellularLocation>
</comment>